<comment type="caution">
    <text evidence="2">The sequence shown here is derived from an EMBL/GenBank/DDBJ whole genome shotgun (WGS) entry which is preliminary data.</text>
</comment>
<dbReference type="EMBL" id="JASCZI010273615">
    <property type="protein sequence ID" value="MED6225104.1"/>
    <property type="molecule type" value="Genomic_DNA"/>
</dbReference>
<evidence type="ECO:0000313" key="3">
    <source>
        <dbReference type="Proteomes" id="UP001341840"/>
    </source>
</evidence>
<gene>
    <name evidence="2" type="ORF">PIB30_090535</name>
</gene>
<organism evidence="2 3">
    <name type="scientific">Stylosanthes scabra</name>
    <dbReference type="NCBI Taxonomy" id="79078"/>
    <lineage>
        <taxon>Eukaryota</taxon>
        <taxon>Viridiplantae</taxon>
        <taxon>Streptophyta</taxon>
        <taxon>Embryophyta</taxon>
        <taxon>Tracheophyta</taxon>
        <taxon>Spermatophyta</taxon>
        <taxon>Magnoliopsida</taxon>
        <taxon>eudicotyledons</taxon>
        <taxon>Gunneridae</taxon>
        <taxon>Pentapetalae</taxon>
        <taxon>rosids</taxon>
        <taxon>fabids</taxon>
        <taxon>Fabales</taxon>
        <taxon>Fabaceae</taxon>
        <taxon>Papilionoideae</taxon>
        <taxon>50 kb inversion clade</taxon>
        <taxon>dalbergioids sensu lato</taxon>
        <taxon>Dalbergieae</taxon>
        <taxon>Pterocarpus clade</taxon>
        <taxon>Stylosanthes</taxon>
    </lineage>
</organism>
<protein>
    <submittedName>
        <fullName evidence="2">Uncharacterized protein</fullName>
    </submittedName>
</protein>
<accession>A0ABU6ZSZ3</accession>
<feature type="non-terminal residue" evidence="2">
    <location>
        <position position="1"/>
    </location>
</feature>
<name>A0ABU6ZSZ3_9FABA</name>
<keyword evidence="3" id="KW-1185">Reference proteome</keyword>
<dbReference type="Proteomes" id="UP001341840">
    <property type="component" value="Unassembled WGS sequence"/>
</dbReference>
<proteinExistence type="predicted"/>
<feature type="compositionally biased region" description="Low complexity" evidence="1">
    <location>
        <begin position="1"/>
        <end position="19"/>
    </location>
</feature>
<sequence length="80" mass="8594">KPYPPSLLSTSSCVTTVESGPAPSPRPLLQCPRRSSLPSRRLCFASVVLCGRKRLKLSSIIVASTLVPQCQRSGCCLIHT</sequence>
<feature type="region of interest" description="Disordered" evidence="1">
    <location>
        <begin position="1"/>
        <end position="26"/>
    </location>
</feature>
<reference evidence="2 3" key="1">
    <citation type="journal article" date="2023" name="Plants (Basel)">
        <title>Bridging the Gap: Combining Genomics and Transcriptomics Approaches to Understand Stylosanthes scabra, an Orphan Legume from the Brazilian Caatinga.</title>
        <authorList>
            <person name="Ferreira-Neto J.R.C."/>
            <person name="da Silva M.D."/>
            <person name="Binneck E."/>
            <person name="de Melo N.F."/>
            <person name="da Silva R.H."/>
            <person name="de Melo A.L.T.M."/>
            <person name="Pandolfi V."/>
            <person name="Bustamante F.O."/>
            <person name="Brasileiro-Vidal A.C."/>
            <person name="Benko-Iseppon A.M."/>
        </authorList>
    </citation>
    <scope>NUCLEOTIDE SEQUENCE [LARGE SCALE GENOMIC DNA]</scope>
    <source>
        <tissue evidence="2">Leaves</tissue>
    </source>
</reference>
<evidence type="ECO:0000256" key="1">
    <source>
        <dbReference type="SAM" id="MobiDB-lite"/>
    </source>
</evidence>
<evidence type="ECO:0000313" key="2">
    <source>
        <dbReference type="EMBL" id="MED6225104.1"/>
    </source>
</evidence>